<evidence type="ECO:0000259" key="9">
    <source>
        <dbReference type="PROSITE" id="PS50048"/>
    </source>
</evidence>
<feature type="compositionally biased region" description="Acidic residues" evidence="8">
    <location>
        <begin position="162"/>
        <end position="180"/>
    </location>
</feature>
<dbReference type="STRING" id="284811.Q756S1"/>
<reference evidence="11" key="2">
    <citation type="journal article" date="2013" name="G3 (Bethesda)">
        <title>Genomes of Ashbya fungi isolated from insects reveal four mating-type loci, numerous translocations, lack of transposons, and distinct gene duplications.</title>
        <authorList>
            <person name="Dietrich F.S."/>
            <person name="Voegeli S."/>
            <person name="Kuo S."/>
            <person name="Philippsen P."/>
        </authorList>
    </citation>
    <scope>GENOME REANNOTATION</scope>
    <source>
        <strain evidence="11">ATCC 10895 / CBS 109.51 / FGSC 9923 / NRRL Y-1056</strain>
    </source>
</reference>
<evidence type="ECO:0000313" key="10">
    <source>
        <dbReference type="EMBL" id="AAS52864.1"/>
    </source>
</evidence>
<evidence type="ECO:0000256" key="8">
    <source>
        <dbReference type="SAM" id="MobiDB-lite"/>
    </source>
</evidence>
<reference evidence="10 11" key="1">
    <citation type="journal article" date="2004" name="Science">
        <title>The Ashbya gossypii genome as a tool for mapping the ancient Saccharomyces cerevisiae genome.</title>
        <authorList>
            <person name="Dietrich F.S."/>
            <person name="Voegeli S."/>
            <person name="Brachat S."/>
            <person name="Lerch A."/>
            <person name="Gates K."/>
            <person name="Steiner S."/>
            <person name="Mohr C."/>
            <person name="Pohlmann R."/>
            <person name="Luedi P."/>
            <person name="Choi S."/>
            <person name="Wing R.A."/>
            <person name="Flavier A."/>
            <person name="Gaffney T.D."/>
            <person name="Philippsen P."/>
        </authorList>
    </citation>
    <scope>NUCLEOTIDE SEQUENCE [LARGE SCALE GENOMIC DNA]</scope>
    <source>
        <strain evidence="11">ATCC 10895 / CBS 109.51 / FGSC 9923 / NRRL Y-1056</strain>
    </source>
</reference>
<evidence type="ECO:0000256" key="7">
    <source>
        <dbReference type="ARBA" id="ARBA00023242"/>
    </source>
</evidence>
<dbReference type="SUPFAM" id="SSF57701">
    <property type="entry name" value="Zn2/Cys6 DNA-binding domain"/>
    <property type="match status" value="1"/>
</dbReference>
<dbReference type="GO" id="GO:0043565">
    <property type="term" value="F:sequence-specific DNA binding"/>
    <property type="evidence" value="ECO:0000318"/>
    <property type="project" value="GO_Central"/>
</dbReference>
<dbReference type="Gene3D" id="4.10.240.10">
    <property type="entry name" value="Zn(2)-C6 fungal-type DNA-binding domain"/>
    <property type="match status" value="1"/>
</dbReference>
<proteinExistence type="predicted"/>
<dbReference type="InterPro" id="IPR007219">
    <property type="entry name" value="XnlR_reg_dom"/>
</dbReference>
<dbReference type="SMART" id="SM00066">
    <property type="entry name" value="GAL4"/>
    <property type="match status" value="1"/>
</dbReference>
<keyword evidence="7" id="KW-0539">Nucleus</keyword>
<protein>
    <submittedName>
        <fullName evidence="10">AER183Cp</fullName>
    </submittedName>
</protein>
<name>Q756S1_EREGS</name>
<keyword evidence="11" id="KW-1185">Reference proteome</keyword>
<dbReference type="GO" id="GO:0000981">
    <property type="term" value="F:DNA-binding transcription factor activity, RNA polymerase II-specific"/>
    <property type="evidence" value="ECO:0000318"/>
    <property type="project" value="GO_Central"/>
</dbReference>
<dbReference type="SMART" id="SM00906">
    <property type="entry name" value="Fungal_trans"/>
    <property type="match status" value="1"/>
</dbReference>
<accession>Q756S1</accession>
<dbReference type="CDD" id="cd12148">
    <property type="entry name" value="fungal_TF_MHR"/>
    <property type="match status" value="1"/>
</dbReference>
<evidence type="ECO:0000256" key="3">
    <source>
        <dbReference type="ARBA" id="ARBA00022833"/>
    </source>
</evidence>
<keyword evidence="2" id="KW-0479">Metal-binding</keyword>
<organism evidence="10 11">
    <name type="scientific">Eremothecium gossypii (strain ATCC 10895 / CBS 109.51 / FGSC 9923 / NRRL Y-1056)</name>
    <name type="common">Yeast</name>
    <name type="synonym">Ashbya gossypii</name>
    <dbReference type="NCBI Taxonomy" id="284811"/>
    <lineage>
        <taxon>Eukaryota</taxon>
        <taxon>Fungi</taxon>
        <taxon>Dikarya</taxon>
        <taxon>Ascomycota</taxon>
        <taxon>Saccharomycotina</taxon>
        <taxon>Saccharomycetes</taxon>
        <taxon>Saccharomycetales</taxon>
        <taxon>Saccharomycetaceae</taxon>
        <taxon>Eremothecium</taxon>
    </lineage>
</organism>
<dbReference type="FunCoup" id="Q756S1">
    <property type="interactions" value="469"/>
</dbReference>
<dbReference type="PANTHER" id="PTHR46910">
    <property type="entry name" value="TRANSCRIPTION FACTOR PDR1"/>
    <property type="match status" value="1"/>
</dbReference>
<evidence type="ECO:0000256" key="5">
    <source>
        <dbReference type="ARBA" id="ARBA00023125"/>
    </source>
</evidence>
<dbReference type="GO" id="GO:0008270">
    <property type="term" value="F:zinc ion binding"/>
    <property type="evidence" value="ECO:0007669"/>
    <property type="project" value="InterPro"/>
</dbReference>
<evidence type="ECO:0000256" key="1">
    <source>
        <dbReference type="ARBA" id="ARBA00004123"/>
    </source>
</evidence>
<feature type="region of interest" description="Disordered" evidence="8">
    <location>
        <begin position="155"/>
        <end position="193"/>
    </location>
</feature>
<dbReference type="OMA" id="TKVACDY"/>
<gene>
    <name evidence="10" type="ORF">AGOS_AER183C</name>
</gene>
<keyword evidence="3" id="KW-0862">Zinc</keyword>
<dbReference type="Pfam" id="PF00172">
    <property type="entry name" value="Zn_clus"/>
    <property type="match status" value="1"/>
</dbReference>
<dbReference type="OrthoDB" id="5600212at2759"/>
<dbReference type="InterPro" id="IPR050987">
    <property type="entry name" value="AtrR-like"/>
</dbReference>
<dbReference type="HOGENOM" id="CLU_325985_0_0_1"/>
<dbReference type="GeneID" id="4621249"/>
<sequence length="879" mass="101201">MEGANFSVRFGPEQRRSPIGWRGRFRERHKLKSAWPSSEASSCWVQSWSKNCCAAALTHRFAPEAMTETKTVMRKRVSKACDICRAKKIRCNGEEPCVNCEKFNLGCTYTHVIKRRQAAPTRVSNRKLLGDLSARLQRLEHVLVRMSAQLGGEAWRAPAETEVAEVEEEGESSEDSEEEWTPPRVQRADSVSSYESASSDVALTRLVQNDNKPDTYFGTHTSFSLFSRRGLRWLYRVLGGRNEFLLPLLKLNSFIKHNHEQFYDKFLAAVDVAALPSWPDMERCEMLRDVFLRDLQPTYSVVSREEVLAVFERLRFVSPEQLSIPEQLLLCTVMLTAAIGIGFQQDADTALWDTVANQMLTRTVNIVQTTWMMPMTDPVGYMQAIILLSVYLENSPVPQTTYLQLSFAIRLGQTLGLHQRESYMHIKDIAERNRRLNVWWWCYRYDKVLSVCTGRPSLIHEHDNTAFNDWDYYQLLKWQMKPAEVLDSRPSPPAGFDLPEALESLLTFGAQSLTNLNYTLNYHLYKLYRIQSETYTNLSCNRVPSGEDIQIRMRHVNYILQCLDGWWDSVPEMLRAREEVADIEAIHTQLSSMRREDEDPELVDHIFSRILLLYLNYYWTRSGAVRALFHMPLSRLQPSEASKIIFRKLPVFENSFKNSVSMIKLVNYMLTRDADRLHVEPLFAYLGGFLSLVSISFFLERFPRDHIMLLDSCCKAAIARARHGTTTATWKWTIVSLITTHFLKLAVDRYNDSCADDGLPLSTSQYATTLRELQQQLVSSYKKIYAFLDNFERESRESAAMRQCDEVLRQPLDDWFNLDLGAHDVGAVPDPLLATLSMPAPEPDHTLPADPLAYAEPDFPLDSFFMNDYTFSMPGFFGQ</sequence>
<evidence type="ECO:0000256" key="4">
    <source>
        <dbReference type="ARBA" id="ARBA00023015"/>
    </source>
</evidence>
<dbReference type="InParanoid" id="Q756S1"/>
<evidence type="ECO:0000256" key="2">
    <source>
        <dbReference type="ARBA" id="ARBA00022723"/>
    </source>
</evidence>
<keyword evidence="6" id="KW-0804">Transcription</keyword>
<comment type="subcellular location">
    <subcellularLocation>
        <location evidence="1">Nucleus</location>
    </subcellularLocation>
</comment>
<dbReference type="PROSITE" id="PS50048">
    <property type="entry name" value="ZN2_CY6_FUNGAL_2"/>
    <property type="match status" value="1"/>
</dbReference>
<dbReference type="PROSITE" id="PS00463">
    <property type="entry name" value="ZN2_CY6_FUNGAL_1"/>
    <property type="match status" value="1"/>
</dbReference>
<dbReference type="RefSeq" id="NP_985040.1">
    <property type="nucleotide sequence ID" value="NM_210394.2"/>
</dbReference>
<keyword evidence="5" id="KW-0238">DNA-binding</keyword>
<evidence type="ECO:0000313" key="11">
    <source>
        <dbReference type="Proteomes" id="UP000000591"/>
    </source>
</evidence>
<dbReference type="EMBL" id="AE016818">
    <property type="protein sequence ID" value="AAS52864.1"/>
    <property type="molecule type" value="Genomic_DNA"/>
</dbReference>
<dbReference type="CDD" id="cd00067">
    <property type="entry name" value="GAL4"/>
    <property type="match status" value="1"/>
</dbReference>
<dbReference type="GO" id="GO:0005634">
    <property type="term" value="C:nucleus"/>
    <property type="evidence" value="ECO:0000318"/>
    <property type="project" value="GO_Central"/>
</dbReference>
<dbReference type="GO" id="GO:0045944">
    <property type="term" value="P:positive regulation of transcription by RNA polymerase II"/>
    <property type="evidence" value="ECO:0000318"/>
    <property type="project" value="GO_Central"/>
</dbReference>
<dbReference type="Proteomes" id="UP000000591">
    <property type="component" value="Chromosome V"/>
</dbReference>
<dbReference type="InterPro" id="IPR036864">
    <property type="entry name" value="Zn2-C6_fun-type_DNA-bd_sf"/>
</dbReference>
<evidence type="ECO:0000256" key="6">
    <source>
        <dbReference type="ARBA" id="ARBA00023163"/>
    </source>
</evidence>
<dbReference type="KEGG" id="ago:AGOS_AER183C"/>
<dbReference type="GO" id="GO:0006351">
    <property type="term" value="P:DNA-templated transcription"/>
    <property type="evidence" value="ECO:0007669"/>
    <property type="project" value="InterPro"/>
</dbReference>
<dbReference type="InterPro" id="IPR001138">
    <property type="entry name" value="Zn2Cys6_DnaBD"/>
</dbReference>
<dbReference type="Pfam" id="PF04082">
    <property type="entry name" value="Fungal_trans"/>
    <property type="match status" value="1"/>
</dbReference>
<dbReference type="AlphaFoldDB" id="Q756S1"/>
<feature type="domain" description="Zn(2)-C6 fungal-type" evidence="9">
    <location>
        <begin position="80"/>
        <end position="109"/>
    </location>
</feature>
<dbReference type="eggNOG" id="ENOG502QZJZ">
    <property type="taxonomic scope" value="Eukaryota"/>
</dbReference>
<dbReference type="PANTHER" id="PTHR46910:SF37">
    <property type="entry name" value="ZN(II)2CYS6 TRANSCRIPTION FACTOR (EUROFUNG)"/>
    <property type="match status" value="1"/>
</dbReference>
<keyword evidence="4" id="KW-0805">Transcription regulation</keyword>